<accession>A0A9X1XJ05</accession>
<proteinExistence type="predicted"/>
<organism evidence="1 2">
    <name type="scientific">Vibrio amylolyticus</name>
    <dbReference type="NCBI Taxonomy" id="2847292"/>
    <lineage>
        <taxon>Bacteria</taxon>
        <taxon>Pseudomonadati</taxon>
        <taxon>Pseudomonadota</taxon>
        <taxon>Gammaproteobacteria</taxon>
        <taxon>Vibrionales</taxon>
        <taxon>Vibrionaceae</taxon>
        <taxon>Vibrio</taxon>
    </lineage>
</organism>
<comment type="caution">
    <text evidence="1">The sequence shown here is derived from an EMBL/GenBank/DDBJ whole genome shotgun (WGS) entry which is preliminary data.</text>
</comment>
<sequence length="116" mass="12811">MLERLGTIIGVIAVLLFSFPVSAQYKMHFFVPDFPPYTTVDLKGSPVGIGIEKMGKVLASLDVEYSIEVGQITGEPFLSCAEVILMVSLWLLKIASEISMASFPNHLWLIVGFGWF</sequence>
<dbReference type="AlphaFoldDB" id="A0A9X1XJ05"/>
<dbReference type="EMBL" id="JAJHVV010000005">
    <property type="protein sequence ID" value="MCK6263671.1"/>
    <property type="molecule type" value="Genomic_DNA"/>
</dbReference>
<dbReference type="Proteomes" id="UP001139559">
    <property type="component" value="Unassembled WGS sequence"/>
</dbReference>
<evidence type="ECO:0000313" key="1">
    <source>
        <dbReference type="EMBL" id="MCK6263671.1"/>
    </source>
</evidence>
<evidence type="ECO:0000313" key="2">
    <source>
        <dbReference type="Proteomes" id="UP001139559"/>
    </source>
</evidence>
<protein>
    <submittedName>
        <fullName evidence="1">Uncharacterized protein</fullName>
    </submittedName>
</protein>
<name>A0A9X1XJ05_9VIBR</name>
<dbReference type="RefSeq" id="WP_248008745.1">
    <property type="nucleotide sequence ID" value="NZ_JAJHVV010000005.1"/>
</dbReference>
<keyword evidence="2" id="KW-1185">Reference proteome</keyword>
<gene>
    <name evidence="1" type="ORF">KP803_10340</name>
</gene>
<reference evidence="1" key="1">
    <citation type="submission" date="2021-11" db="EMBL/GenBank/DDBJ databases">
        <title>Vibrio ZSDE26 sp. nov. and Vibrio ZSDZ34 sp. nov., isolated from coastal seawater in Qingdao.</title>
        <authorList>
            <person name="Zhang P."/>
        </authorList>
    </citation>
    <scope>NUCLEOTIDE SEQUENCE</scope>
    <source>
        <strain evidence="1">ZSDE26</strain>
    </source>
</reference>